<keyword evidence="2" id="KW-1185">Reference proteome</keyword>
<dbReference type="EMBL" id="LRFC01000038">
    <property type="protein sequence ID" value="KZE64047.1"/>
    <property type="molecule type" value="Genomic_DNA"/>
</dbReference>
<protein>
    <submittedName>
        <fullName evidence="1">Uncharacterized protein</fullName>
    </submittedName>
</protein>
<gene>
    <name evidence="1" type="ORF">AWM68_13140</name>
</gene>
<proteinExistence type="predicted"/>
<evidence type="ECO:0000313" key="1">
    <source>
        <dbReference type="EMBL" id="KZE64047.1"/>
    </source>
</evidence>
<dbReference type="RefSeq" id="WP_066245026.1">
    <property type="nucleotide sequence ID" value="NZ_LRFC01000038.1"/>
</dbReference>
<comment type="caution">
    <text evidence="1">The sequence shown here is derived from an EMBL/GenBank/DDBJ whole genome shotgun (WGS) entry which is preliminary data.</text>
</comment>
<dbReference type="Gene3D" id="3.40.50.2000">
    <property type="entry name" value="Glycogen Phosphorylase B"/>
    <property type="match status" value="2"/>
</dbReference>
<evidence type="ECO:0000313" key="2">
    <source>
        <dbReference type="Proteomes" id="UP000076567"/>
    </source>
</evidence>
<dbReference type="Pfam" id="PF13692">
    <property type="entry name" value="Glyco_trans_1_4"/>
    <property type="match status" value="1"/>
</dbReference>
<dbReference type="CDD" id="cd03801">
    <property type="entry name" value="GT4_PimA-like"/>
    <property type="match status" value="1"/>
</dbReference>
<dbReference type="PANTHER" id="PTHR12526">
    <property type="entry name" value="GLYCOSYLTRANSFERASE"/>
    <property type="match status" value="1"/>
</dbReference>
<dbReference type="PANTHER" id="PTHR12526:SF630">
    <property type="entry name" value="GLYCOSYLTRANSFERASE"/>
    <property type="match status" value="1"/>
</dbReference>
<accession>A0A165MZI4</accession>
<dbReference type="Proteomes" id="UP000076567">
    <property type="component" value="Unassembled WGS sequence"/>
</dbReference>
<organism evidence="1 2">
    <name type="scientific">Fictibacillus phosphorivorans</name>
    <dbReference type="NCBI Taxonomy" id="1221500"/>
    <lineage>
        <taxon>Bacteria</taxon>
        <taxon>Bacillati</taxon>
        <taxon>Bacillota</taxon>
        <taxon>Bacilli</taxon>
        <taxon>Bacillales</taxon>
        <taxon>Fictibacillaceae</taxon>
        <taxon>Fictibacillus</taxon>
    </lineage>
</organism>
<sequence length="410" mass="47073">MKILYVSPRIPYPPKKGDQLRAYNQLKGLKSLGHEVHLISFGKEASIPYQLQQLCSEISVVPFSRIEALKNMMIGLLKAWPLQTSLYYSDELLQAIGQATSKNDYDIVHHQLVRLLPYQSSIKHLPNVIDFVDSISLNLKRSLKMKKSLANPFIRWEANNIHKMEQLASSRYDGGIFISEVDKNNVSMNRSTITTIANGVDLDYFSFQQQLTNENNLIFVGNMSYAPNREGVKYFIKHIYPLIKKQREDFTFYIVGRNPTKDLLRLCEEHENIIVTGEVDDVRKYLWNAKLFVCPLKSGAGLQNKVLEAMSSGIPVITTSIVNDPIKAREGQSIIVRDQDEEFAEAVVQLLSDGYQLNNIRHQARTFVEKNYQWGHLNAQLVEFYKKTIEHHGIKQNRSSQTQIKVEVTR</sequence>
<dbReference type="AlphaFoldDB" id="A0A165MZI4"/>
<reference evidence="2" key="1">
    <citation type="submission" date="2016-01" db="EMBL/GenBank/DDBJ databases">
        <title>Draft genome of Chromobacterium sp. F49.</title>
        <authorList>
            <person name="Hong K.W."/>
        </authorList>
    </citation>
    <scope>NUCLEOTIDE SEQUENCE [LARGE SCALE GENOMIC DNA]</scope>
    <source>
        <strain evidence="2">P7IIIA</strain>
    </source>
</reference>
<dbReference type="SUPFAM" id="SSF53756">
    <property type="entry name" value="UDP-Glycosyltransferase/glycogen phosphorylase"/>
    <property type="match status" value="1"/>
</dbReference>
<name>A0A165MZI4_9BACL</name>